<dbReference type="AlphaFoldDB" id="A0A382B0C1"/>
<reference evidence="5" key="1">
    <citation type="submission" date="2018-05" db="EMBL/GenBank/DDBJ databases">
        <authorList>
            <person name="Lanie J.A."/>
            <person name="Ng W.-L."/>
            <person name="Kazmierczak K.M."/>
            <person name="Andrzejewski T.M."/>
            <person name="Davidsen T.M."/>
            <person name="Wayne K.J."/>
            <person name="Tettelin H."/>
            <person name="Glass J.I."/>
            <person name="Rusch D."/>
            <person name="Podicherti R."/>
            <person name="Tsui H.-C.T."/>
            <person name="Winkler M.E."/>
        </authorList>
    </citation>
    <scope>NUCLEOTIDE SEQUENCE</scope>
</reference>
<evidence type="ECO:0000256" key="1">
    <source>
        <dbReference type="ARBA" id="ARBA00022801"/>
    </source>
</evidence>
<feature type="domain" description="PET hydrolase/cutinase-like" evidence="3">
    <location>
        <begin position="203"/>
        <end position="444"/>
    </location>
</feature>
<sequence>MKKVFFLFVFVCILFGNNKDSKSKNLGKGRDNTKLSLDASGKPGDVSSDIISTAANNIGQRQGGDTFASATVIDALPYSDSGTTSGYNNDYGPYEDASSNNLCEWQGYYNNTNTGAGPDVVYSLALSEETTVKISLCGSDYDTGLGVFDGSGVQVLGNDDACSLQSEVVCTLPEGLYYIVVDGYSTSSGNYVLNVSIEEDLFGPYSVGTITEDDGLRDGPDYCCGILYYPTDAVGYLPAIVYIPGYAGTISSNENWGPFLASHGIVTMFVNANIWWASNETRAAALLDGLVTFQDENQRPGSPLYGNLNLNQLAVAGHSRGGGAALLAAAAEPSVNAVLALAPWLEDQFINPTTLDQDVPVLFLSGQLDESAPNDIHTNVIYEYTPETTDKLLYEISGGDHFIVKDPSNNSAMAMKALYWLEKYLTNDPTHCDLLIEEPTTASQFLTNVECGGGLLPPVIGLIDDQQISEDGSLSIGLSATSGTGSELSFSVVSSTPDVIVSLDNTTLTATPVENWHGSASLTIFVTDENNLSDDTEFSLTVTPVNDAPTIEAIDDVTIDEDGSIDIVLSSDDVDGDDLTY</sequence>
<dbReference type="PANTHER" id="PTHR22946">
    <property type="entry name" value="DIENELACTONE HYDROLASE DOMAIN-CONTAINING PROTEIN-RELATED"/>
    <property type="match status" value="1"/>
</dbReference>
<dbReference type="InterPro" id="IPR040853">
    <property type="entry name" value="RapA2_cadherin-like"/>
</dbReference>
<dbReference type="GO" id="GO:0005509">
    <property type="term" value="F:calcium ion binding"/>
    <property type="evidence" value="ECO:0007669"/>
    <property type="project" value="InterPro"/>
</dbReference>
<evidence type="ECO:0000259" key="4">
    <source>
        <dbReference type="Pfam" id="PF17803"/>
    </source>
</evidence>
<dbReference type="SUPFAM" id="SSF53474">
    <property type="entry name" value="alpha/beta-Hydrolases"/>
    <property type="match status" value="1"/>
</dbReference>
<feature type="non-terminal residue" evidence="5">
    <location>
        <position position="581"/>
    </location>
</feature>
<dbReference type="InterPro" id="IPR015919">
    <property type="entry name" value="Cadherin-like_sf"/>
</dbReference>
<dbReference type="InterPro" id="IPR050261">
    <property type="entry name" value="FrsA_esterase"/>
</dbReference>
<dbReference type="Gene3D" id="2.60.120.380">
    <property type="match status" value="1"/>
</dbReference>
<dbReference type="InterPro" id="IPR013783">
    <property type="entry name" value="Ig-like_fold"/>
</dbReference>
<evidence type="ECO:0000313" key="5">
    <source>
        <dbReference type="EMBL" id="SVB07054.1"/>
    </source>
</evidence>
<keyword evidence="1" id="KW-0378">Hydrolase</keyword>
<gene>
    <name evidence="5" type="ORF">METZ01_LOCUS159908</name>
</gene>
<dbReference type="Pfam" id="PF17803">
    <property type="entry name" value="Cadherin_4"/>
    <property type="match status" value="1"/>
</dbReference>
<feature type="domain" description="RapA2 cadherin-like" evidence="4">
    <location>
        <begin position="538"/>
        <end position="581"/>
    </location>
</feature>
<dbReference type="GO" id="GO:0016788">
    <property type="term" value="F:hydrolase activity, acting on ester bonds"/>
    <property type="evidence" value="ECO:0007669"/>
    <property type="project" value="UniProtKB-ARBA"/>
</dbReference>
<organism evidence="5">
    <name type="scientific">marine metagenome</name>
    <dbReference type="NCBI Taxonomy" id="408172"/>
    <lineage>
        <taxon>unclassified sequences</taxon>
        <taxon>metagenomes</taxon>
        <taxon>ecological metagenomes</taxon>
    </lineage>
</organism>
<dbReference type="Gene3D" id="2.60.40.10">
    <property type="entry name" value="Immunoglobulins"/>
    <property type="match status" value="1"/>
</dbReference>
<name>A0A382B0C1_9ZZZZ</name>
<dbReference type="InterPro" id="IPR041127">
    <property type="entry name" value="PET_hydrolase/cutinase-like"/>
</dbReference>
<protein>
    <recommendedName>
        <fullName evidence="6">Cadherin domain-containing protein</fullName>
    </recommendedName>
</protein>
<evidence type="ECO:0008006" key="6">
    <source>
        <dbReference type="Google" id="ProtNLM"/>
    </source>
</evidence>
<feature type="region of interest" description="Disordered" evidence="2">
    <location>
        <begin position="25"/>
        <end position="44"/>
    </location>
</feature>
<dbReference type="EMBL" id="UINC01027577">
    <property type="protein sequence ID" value="SVB07054.1"/>
    <property type="molecule type" value="Genomic_DNA"/>
</dbReference>
<dbReference type="GO" id="GO:0016020">
    <property type="term" value="C:membrane"/>
    <property type="evidence" value="ECO:0007669"/>
    <property type="project" value="InterPro"/>
</dbReference>
<dbReference type="InterPro" id="IPR029058">
    <property type="entry name" value="AB_hydrolase_fold"/>
</dbReference>
<evidence type="ECO:0000259" key="3">
    <source>
        <dbReference type="Pfam" id="PF12740"/>
    </source>
</evidence>
<dbReference type="Pfam" id="PF12740">
    <property type="entry name" value="PETase"/>
    <property type="match status" value="1"/>
</dbReference>
<dbReference type="Gene3D" id="3.40.50.1820">
    <property type="entry name" value="alpha/beta hydrolase"/>
    <property type="match status" value="1"/>
</dbReference>
<dbReference type="PANTHER" id="PTHR22946:SF9">
    <property type="entry name" value="POLYKETIDE TRANSFERASE AF380"/>
    <property type="match status" value="1"/>
</dbReference>
<dbReference type="SUPFAM" id="SSF49313">
    <property type="entry name" value="Cadherin-like"/>
    <property type="match status" value="1"/>
</dbReference>
<proteinExistence type="predicted"/>
<accession>A0A382B0C1</accession>
<evidence type="ECO:0000256" key="2">
    <source>
        <dbReference type="SAM" id="MobiDB-lite"/>
    </source>
</evidence>